<feature type="non-terminal residue" evidence="1">
    <location>
        <position position="1"/>
    </location>
</feature>
<dbReference type="Gene3D" id="1.10.150.720">
    <property type="entry name" value="Haloacid dehalogenase-like hydrolase"/>
    <property type="match status" value="1"/>
</dbReference>
<reference evidence="1 2" key="1">
    <citation type="journal article" date="2021" name="Nat. Plants">
        <title>The Taxus genome provides insights into paclitaxel biosynthesis.</title>
        <authorList>
            <person name="Xiong X."/>
            <person name="Gou J."/>
            <person name="Liao Q."/>
            <person name="Li Y."/>
            <person name="Zhou Q."/>
            <person name="Bi G."/>
            <person name="Li C."/>
            <person name="Du R."/>
            <person name="Wang X."/>
            <person name="Sun T."/>
            <person name="Guo L."/>
            <person name="Liang H."/>
            <person name="Lu P."/>
            <person name="Wu Y."/>
            <person name="Zhang Z."/>
            <person name="Ro D.K."/>
            <person name="Shang Y."/>
            <person name="Huang S."/>
            <person name="Yan J."/>
        </authorList>
    </citation>
    <scope>NUCLEOTIDE SEQUENCE [LARGE SCALE GENOMIC DNA]</scope>
    <source>
        <strain evidence="1">Ta-2019</strain>
    </source>
</reference>
<dbReference type="InterPro" id="IPR023214">
    <property type="entry name" value="HAD_sf"/>
</dbReference>
<proteinExistence type="predicted"/>
<gene>
    <name evidence="1" type="ORF">KI387_039833</name>
</gene>
<accession>A0AA38FBU6</accession>
<comment type="caution">
    <text evidence="1">The sequence shown here is derived from an EMBL/GenBank/DDBJ whole genome shotgun (WGS) entry which is preliminary data.</text>
</comment>
<protein>
    <submittedName>
        <fullName evidence="1">Uncharacterized protein</fullName>
    </submittedName>
</protein>
<dbReference type="EMBL" id="JAHRHJ020000011">
    <property type="protein sequence ID" value="KAH9296245.1"/>
    <property type="molecule type" value="Genomic_DNA"/>
</dbReference>
<dbReference type="PANTHER" id="PTHR46649">
    <property type="match status" value="1"/>
</dbReference>
<evidence type="ECO:0000313" key="1">
    <source>
        <dbReference type="EMBL" id="KAH9296245.1"/>
    </source>
</evidence>
<sequence>GSKQAIAYEALLLDAGGTLLQTVQPVEDTYAIIGSKHGVKVSPSEIKKGFKKAFAEPWPERLRYQ</sequence>
<organism evidence="1 2">
    <name type="scientific">Taxus chinensis</name>
    <name type="common">Chinese yew</name>
    <name type="synonym">Taxus wallichiana var. chinensis</name>
    <dbReference type="NCBI Taxonomy" id="29808"/>
    <lineage>
        <taxon>Eukaryota</taxon>
        <taxon>Viridiplantae</taxon>
        <taxon>Streptophyta</taxon>
        <taxon>Embryophyta</taxon>
        <taxon>Tracheophyta</taxon>
        <taxon>Spermatophyta</taxon>
        <taxon>Pinopsida</taxon>
        <taxon>Pinidae</taxon>
        <taxon>Conifers II</taxon>
        <taxon>Cupressales</taxon>
        <taxon>Taxaceae</taxon>
        <taxon>Taxus</taxon>
    </lineage>
</organism>
<dbReference type="Gene3D" id="3.40.50.1000">
    <property type="entry name" value="HAD superfamily/HAD-like"/>
    <property type="match status" value="1"/>
</dbReference>
<name>A0AA38FBU6_TAXCH</name>
<evidence type="ECO:0000313" key="2">
    <source>
        <dbReference type="Proteomes" id="UP000824469"/>
    </source>
</evidence>
<feature type="non-terminal residue" evidence="1">
    <location>
        <position position="65"/>
    </location>
</feature>
<dbReference type="AlphaFoldDB" id="A0AA38FBU6"/>
<dbReference type="PANTHER" id="PTHR46649:SF5">
    <property type="entry name" value="F14L17.7 PROTEIN"/>
    <property type="match status" value="1"/>
</dbReference>
<dbReference type="Proteomes" id="UP000824469">
    <property type="component" value="Unassembled WGS sequence"/>
</dbReference>
<keyword evidence="2" id="KW-1185">Reference proteome</keyword>
<dbReference type="InterPro" id="IPR044924">
    <property type="entry name" value="HAD-SF_hydro_IA_REG-2-like_cap"/>
</dbReference>